<dbReference type="GO" id="GO:0003964">
    <property type="term" value="F:RNA-directed DNA polymerase activity"/>
    <property type="evidence" value="ECO:0007669"/>
    <property type="project" value="UniProtKB-KW"/>
</dbReference>
<dbReference type="AlphaFoldDB" id="A0AAJ4W7G8"/>
<proteinExistence type="inferred from homology"/>
<dbReference type="GO" id="GO:0003723">
    <property type="term" value="F:RNA binding"/>
    <property type="evidence" value="ECO:0007669"/>
    <property type="project" value="InterPro"/>
</dbReference>
<dbReference type="CDD" id="cd03487">
    <property type="entry name" value="RT_Bac_retron_II"/>
    <property type="match status" value="1"/>
</dbReference>
<dbReference type="PRINTS" id="PR00866">
    <property type="entry name" value="RNADNAPOLMS"/>
</dbReference>
<evidence type="ECO:0000256" key="5">
    <source>
        <dbReference type="ARBA" id="ARBA00022842"/>
    </source>
</evidence>
<dbReference type="EMBL" id="FOLW01000001">
    <property type="protein sequence ID" value="SFB98173.1"/>
    <property type="molecule type" value="Genomic_DNA"/>
</dbReference>
<protein>
    <recommendedName>
        <fullName evidence="1">RNA-directed DNA polymerase</fullName>
        <ecNumber evidence="1">2.7.7.49</ecNumber>
    </recommendedName>
</protein>
<dbReference type="PANTHER" id="PTHR34047:SF7">
    <property type="entry name" value="RNA-DIRECTED DNA POLYMERASE"/>
    <property type="match status" value="1"/>
</dbReference>
<name>A0AAJ4W7G8_9GAMM</name>
<dbReference type="Proteomes" id="UP000226420">
    <property type="component" value="Unassembled WGS sequence"/>
</dbReference>
<keyword evidence="3" id="KW-0548">Nucleotidyltransferase</keyword>
<feature type="domain" description="Reverse transcriptase" evidence="10">
    <location>
        <begin position="36"/>
        <end position="247"/>
    </location>
</feature>
<evidence type="ECO:0000256" key="3">
    <source>
        <dbReference type="ARBA" id="ARBA00022695"/>
    </source>
</evidence>
<keyword evidence="6 11" id="KW-0695">RNA-directed DNA polymerase</keyword>
<organism evidence="11 12">
    <name type="scientific">Pragia fontium DSM 5563 = ATCC 49100</name>
    <dbReference type="NCBI Taxonomy" id="1122977"/>
    <lineage>
        <taxon>Bacteria</taxon>
        <taxon>Pseudomonadati</taxon>
        <taxon>Pseudomonadota</taxon>
        <taxon>Gammaproteobacteria</taxon>
        <taxon>Enterobacterales</taxon>
        <taxon>Budviciaceae</taxon>
        <taxon>Pragia</taxon>
    </lineage>
</organism>
<sequence>MPDTDVWKYCTTAQIKQFLVSLRLLGNTDWSDEKYIASLYAVSRNINNHYQQTTLLKRDGTQRHLLVPDKLLKKIQKNILRNLLQDVPLSAHATAYRQGTDIVANAQAHLGQRQILKLDIVDFFGSITFMMVCRSVFPSLYFPPSVGTLLTNLCCYNDALPQGAPTSPAISNIVMTPFDNYIGKWCQERKIVYTRYCDDMTFSGDFEAKQLKNKVRAFLQEMGFSLNQHKTKLFTCHTRQLVTGIVVNEKLQVSREYRKQLRQELYFCQKFGVLSHLTQINNGLIAKQEDVESYLQSLLGKANFIVQVNPQDAYFLQAQSLIKQLIRTHRAE</sequence>
<dbReference type="InterPro" id="IPR051083">
    <property type="entry name" value="GrpII_Intron_Splice-Mob/Def"/>
</dbReference>
<comment type="similarity">
    <text evidence="8">Belongs to the bacterial reverse transcriptase family.</text>
</comment>
<reference evidence="11 12" key="1">
    <citation type="submission" date="2016-10" db="EMBL/GenBank/DDBJ databases">
        <authorList>
            <person name="Varghese N."/>
            <person name="Submissions S."/>
        </authorList>
    </citation>
    <scope>NUCLEOTIDE SEQUENCE [LARGE SCALE GENOMIC DNA]</scope>
    <source>
        <strain evidence="11 12">DSM 5563</strain>
    </source>
</reference>
<keyword evidence="5" id="KW-0460">Magnesium</keyword>
<keyword evidence="7" id="KW-0051">Antiviral defense</keyword>
<dbReference type="InterPro" id="IPR000123">
    <property type="entry name" value="Reverse_transcriptase_msDNA"/>
</dbReference>
<evidence type="ECO:0000256" key="4">
    <source>
        <dbReference type="ARBA" id="ARBA00022723"/>
    </source>
</evidence>
<dbReference type="InterPro" id="IPR000477">
    <property type="entry name" value="RT_dom"/>
</dbReference>
<dbReference type="RefSeq" id="WP_074820020.1">
    <property type="nucleotide sequence ID" value="NZ_FOLW01000001.1"/>
</dbReference>
<evidence type="ECO:0000256" key="1">
    <source>
        <dbReference type="ARBA" id="ARBA00012493"/>
    </source>
</evidence>
<dbReference type="InterPro" id="IPR043502">
    <property type="entry name" value="DNA/RNA_pol_sf"/>
</dbReference>
<evidence type="ECO:0000313" key="11">
    <source>
        <dbReference type="EMBL" id="SFB98173.1"/>
    </source>
</evidence>
<dbReference type="PANTHER" id="PTHR34047">
    <property type="entry name" value="NUCLEAR INTRON MATURASE 1, MITOCHONDRIAL-RELATED"/>
    <property type="match status" value="1"/>
</dbReference>
<dbReference type="SUPFAM" id="SSF56672">
    <property type="entry name" value="DNA/RNA polymerases"/>
    <property type="match status" value="1"/>
</dbReference>
<comment type="catalytic activity">
    <reaction evidence="9">
        <text>DNA(n) + a 2'-deoxyribonucleoside 5'-triphosphate = DNA(n+1) + diphosphate</text>
        <dbReference type="Rhea" id="RHEA:22508"/>
        <dbReference type="Rhea" id="RHEA-COMP:17339"/>
        <dbReference type="Rhea" id="RHEA-COMP:17340"/>
        <dbReference type="ChEBI" id="CHEBI:33019"/>
        <dbReference type="ChEBI" id="CHEBI:61560"/>
        <dbReference type="ChEBI" id="CHEBI:173112"/>
        <dbReference type="EC" id="2.7.7.49"/>
    </reaction>
</comment>
<keyword evidence="4" id="KW-0479">Metal-binding</keyword>
<evidence type="ECO:0000256" key="2">
    <source>
        <dbReference type="ARBA" id="ARBA00022679"/>
    </source>
</evidence>
<evidence type="ECO:0000256" key="7">
    <source>
        <dbReference type="ARBA" id="ARBA00023118"/>
    </source>
</evidence>
<keyword evidence="2" id="KW-0808">Transferase</keyword>
<evidence type="ECO:0000256" key="9">
    <source>
        <dbReference type="ARBA" id="ARBA00048173"/>
    </source>
</evidence>
<evidence type="ECO:0000313" key="12">
    <source>
        <dbReference type="Proteomes" id="UP000226420"/>
    </source>
</evidence>
<dbReference type="EC" id="2.7.7.49" evidence="1"/>
<dbReference type="GO" id="GO:0046872">
    <property type="term" value="F:metal ion binding"/>
    <property type="evidence" value="ECO:0007669"/>
    <property type="project" value="UniProtKB-KW"/>
</dbReference>
<accession>A0AAJ4W7G8</accession>
<comment type="caution">
    <text evidence="11">The sequence shown here is derived from an EMBL/GenBank/DDBJ whole genome shotgun (WGS) entry which is preliminary data.</text>
</comment>
<gene>
    <name evidence="11" type="ORF">SAMN02745723_10186</name>
</gene>
<evidence type="ECO:0000259" key="10">
    <source>
        <dbReference type="PROSITE" id="PS50878"/>
    </source>
</evidence>
<dbReference type="GO" id="GO:0051607">
    <property type="term" value="P:defense response to virus"/>
    <property type="evidence" value="ECO:0007669"/>
    <property type="project" value="UniProtKB-KW"/>
</dbReference>
<dbReference type="Pfam" id="PF00078">
    <property type="entry name" value="RVT_1"/>
    <property type="match status" value="1"/>
</dbReference>
<evidence type="ECO:0000256" key="8">
    <source>
        <dbReference type="ARBA" id="ARBA00034120"/>
    </source>
</evidence>
<evidence type="ECO:0000256" key="6">
    <source>
        <dbReference type="ARBA" id="ARBA00022918"/>
    </source>
</evidence>
<dbReference type="PROSITE" id="PS50878">
    <property type="entry name" value="RT_POL"/>
    <property type="match status" value="1"/>
</dbReference>